<dbReference type="PROSITE" id="PS51257">
    <property type="entry name" value="PROKAR_LIPOPROTEIN"/>
    <property type="match status" value="1"/>
</dbReference>
<feature type="transmembrane region" description="Helical" evidence="1">
    <location>
        <begin position="68"/>
        <end position="86"/>
    </location>
</feature>
<keyword evidence="1" id="KW-1133">Transmembrane helix</keyword>
<dbReference type="AlphaFoldDB" id="A0A1E5IJI2"/>
<keyword evidence="1" id="KW-0472">Membrane</keyword>
<accession>A0A1E5IJI2</accession>
<dbReference type="Proteomes" id="UP000095237">
    <property type="component" value="Unassembled WGS sequence"/>
</dbReference>
<reference evidence="2 3" key="1">
    <citation type="submission" date="2015-11" db="EMBL/GenBank/DDBJ databases">
        <title>Evidence for parallel genomic evolution in an endosymbiosis of termite gut flagellates.</title>
        <authorList>
            <person name="Zheng H."/>
        </authorList>
    </citation>
    <scope>NUCLEOTIDE SEQUENCE [LARGE SCALE GENOMIC DNA]</scope>
    <source>
        <strain evidence="2 3">CET450</strain>
    </source>
</reference>
<evidence type="ECO:0000313" key="3">
    <source>
        <dbReference type="Proteomes" id="UP000095237"/>
    </source>
</evidence>
<evidence type="ECO:0000313" key="2">
    <source>
        <dbReference type="EMBL" id="OEG70118.1"/>
    </source>
</evidence>
<protein>
    <submittedName>
        <fullName evidence="2">Uncharacterized protein</fullName>
    </submittedName>
</protein>
<evidence type="ECO:0000256" key="1">
    <source>
        <dbReference type="SAM" id="Phobius"/>
    </source>
</evidence>
<comment type="caution">
    <text evidence="2">The sequence shown here is derived from an EMBL/GenBank/DDBJ whole genome shotgun (WGS) entry which is preliminary data.</text>
</comment>
<organism evidence="2 3">
    <name type="scientific">Endomicrobium trichonymphae</name>
    <dbReference type="NCBI Taxonomy" id="1408204"/>
    <lineage>
        <taxon>Bacteria</taxon>
        <taxon>Pseudomonadati</taxon>
        <taxon>Elusimicrobiota</taxon>
        <taxon>Endomicrobiia</taxon>
        <taxon>Endomicrobiales</taxon>
        <taxon>Endomicrobiaceae</taxon>
        <taxon>Candidatus Endomicrobiellum</taxon>
    </lineage>
</organism>
<proteinExistence type="predicted"/>
<sequence>MRKLTIIYIIFVFLLTSFTGCTKFRETTRDFQKPPQHSDSSDAASIVNNKESWSEWTSRQWNENSQKWIVGTVVVVAAVAAAVVIYKKLWHKKEESLVENPENNIPIDNSVVEQVEEEDHQEPEQQFDANPHLNMPENGPTLGIVKQEPIDIPLNGEFVPKADFSMLERTVNDIIDTLNFNLRLAGNIIEYMKYTPIKIKPDMPSSPAATPPELVDSFGNILQKIVNNYNFFKTDLERQELTEFTHLSFENMRGLISRSPELDIESRNYLREFSNELAAKAEMPLTDEWE</sequence>
<keyword evidence="3" id="KW-1185">Reference proteome</keyword>
<gene>
    <name evidence="2" type="ORF">ATZ36_06065</name>
</gene>
<name>A0A1E5IJI2_ENDTX</name>
<dbReference type="EMBL" id="LNVX01000464">
    <property type="protein sequence ID" value="OEG70118.1"/>
    <property type="molecule type" value="Genomic_DNA"/>
</dbReference>
<keyword evidence="1" id="KW-0812">Transmembrane</keyword>